<accession>X1LTK0</accession>
<reference evidence="1" key="1">
    <citation type="journal article" date="2014" name="Front. Microbiol.">
        <title>High frequency of phylogenetically diverse reductive dehalogenase-homologous genes in deep subseafloor sedimentary metagenomes.</title>
        <authorList>
            <person name="Kawai M."/>
            <person name="Futagami T."/>
            <person name="Toyoda A."/>
            <person name="Takaki Y."/>
            <person name="Nishi S."/>
            <person name="Hori S."/>
            <person name="Arai W."/>
            <person name="Tsubouchi T."/>
            <person name="Morono Y."/>
            <person name="Uchiyama I."/>
            <person name="Ito T."/>
            <person name="Fujiyama A."/>
            <person name="Inagaki F."/>
            <person name="Takami H."/>
        </authorList>
    </citation>
    <scope>NUCLEOTIDE SEQUENCE</scope>
    <source>
        <strain evidence="1">Expedition CK06-06</strain>
    </source>
</reference>
<sequence>MSIEMELKEAERKAWDSLTRYKFQMFGYWASIWVHLNRLDGGKRPNPFANLVKFARGKKDG</sequence>
<proteinExistence type="predicted"/>
<protein>
    <submittedName>
        <fullName evidence="1">Uncharacterized protein</fullName>
    </submittedName>
</protein>
<gene>
    <name evidence="1" type="ORF">S06H3_17246</name>
</gene>
<organism evidence="1">
    <name type="scientific">marine sediment metagenome</name>
    <dbReference type="NCBI Taxonomy" id="412755"/>
    <lineage>
        <taxon>unclassified sequences</taxon>
        <taxon>metagenomes</taxon>
        <taxon>ecological metagenomes</taxon>
    </lineage>
</organism>
<comment type="caution">
    <text evidence="1">The sequence shown here is derived from an EMBL/GenBank/DDBJ whole genome shotgun (WGS) entry which is preliminary data.</text>
</comment>
<evidence type="ECO:0000313" key="1">
    <source>
        <dbReference type="EMBL" id="GAI05740.1"/>
    </source>
</evidence>
<dbReference type="AlphaFoldDB" id="X1LTK0"/>
<dbReference type="EMBL" id="BARV01008605">
    <property type="protein sequence ID" value="GAI05740.1"/>
    <property type="molecule type" value="Genomic_DNA"/>
</dbReference>
<name>X1LTK0_9ZZZZ</name>